<dbReference type="Proteomes" id="UP000186309">
    <property type="component" value="Chromosome"/>
</dbReference>
<keyword evidence="2" id="KW-0732">Signal</keyword>
<evidence type="ECO:0000313" key="4">
    <source>
        <dbReference type="Proteomes" id="UP000186309"/>
    </source>
</evidence>
<proteinExistence type="predicted"/>
<dbReference type="InterPro" id="IPR019734">
    <property type="entry name" value="TPR_rpt"/>
</dbReference>
<evidence type="ECO:0000313" key="3">
    <source>
        <dbReference type="EMBL" id="APW61439.1"/>
    </source>
</evidence>
<feature type="chain" id="PRO_5011984591" description="Beta-barrel assembly-enhancing protease" evidence="2">
    <location>
        <begin position="26"/>
        <end position="602"/>
    </location>
</feature>
<accession>A0A1U7CRB6</accession>
<evidence type="ECO:0008006" key="5">
    <source>
        <dbReference type="Google" id="ProtNLM"/>
    </source>
</evidence>
<name>A0A1U7CRB6_9BACT</name>
<feature type="compositionally biased region" description="Low complexity" evidence="1">
    <location>
        <begin position="308"/>
        <end position="326"/>
    </location>
</feature>
<feature type="compositionally biased region" description="Gly residues" evidence="1">
    <location>
        <begin position="30"/>
        <end position="56"/>
    </location>
</feature>
<organism evidence="3 4">
    <name type="scientific">Paludisphaera borealis</name>
    <dbReference type="NCBI Taxonomy" id="1387353"/>
    <lineage>
        <taxon>Bacteria</taxon>
        <taxon>Pseudomonadati</taxon>
        <taxon>Planctomycetota</taxon>
        <taxon>Planctomycetia</taxon>
        <taxon>Isosphaerales</taxon>
        <taxon>Isosphaeraceae</taxon>
        <taxon>Paludisphaera</taxon>
    </lineage>
</organism>
<feature type="signal peptide" evidence="2">
    <location>
        <begin position="1"/>
        <end position="25"/>
    </location>
</feature>
<protein>
    <recommendedName>
        <fullName evidence="5">Beta-barrel assembly-enhancing protease</fullName>
    </recommendedName>
</protein>
<keyword evidence="4" id="KW-1185">Reference proteome</keyword>
<evidence type="ECO:0000256" key="1">
    <source>
        <dbReference type="SAM" id="MobiDB-lite"/>
    </source>
</evidence>
<reference evidence="4" key="1">
    <citation type="submission" date="2016-12" db="EMBL/GenBank/DDBJ databases">
        <title>Comparative genomics of four Isosphaeraceae planctomycetes: a common pool of plasmids and glycoside hydrolase genes.</title>
        <authorList>
            <person name="Ivanova A."/>
        </authorList>
    </citation>
    <scope>NUCLEOTIDE SEQUENCE [LARGE SCALE GENOMIC DNA]</scope>
    <source>
        <strain evidence="4">PX4</strain>
    </source>
</reference>
<dbReference type="STRING" id="1387353.BSF38_02953"/>
<dbReference type="SMART" id="SM00028">
    <property type="entry name" value="TPR"/>
    <property type="match status" value="3"/>
</dbReference>
<feature type="region of interest" description="Disordered" evidence="1">
    <location>
        <begin position="308"/>
        <end position="340"/>
    </location>
</feature>
<gene>
    <name evidence="3" type="ORF">BSF38_02953</name>
</gene>
<feature type="region of interest" description="Disordered" evidence="1">
    <location>
        <begin position="30"/>
        <end position="104"/>
    </location>
</feature>
<dbReference type="EMBL" id="CP019082">
    <property type="protein sequence ID" value="APW61439.1"/>
    <property type="molecule type" value="Genomic_DNA"/>
</dbReference>
<dbReference type="RefSeq" id="WP_076346787.1">
    <property type="nucleotide sequence ID" value="NZ_CP019082.1"/>
</dbReference>
<feature type="compositionally biased region" description="Polar residues" evidence="1">
    <location>
        <begin position="58"/>
        <end position="73"/>
    </location>
</feature>
<dbReference type="AlphaFoldDB" id="A0A1U7CRB6"/>
<sequence length="602" mass="60288">MTRTLVNLALGASLAMLASPSDVFAGRGGGRGGGYGGGGGGARGGGYSGGGGGGSMGHSPSFSQPRPSTNESRPQGAGASGNRNQSGNPSNAGAAAAGAGYNNRNQGPSNAGAAAAGAGYSNRNQSGAHSNAGAAAAGADYSNRNQSGAHSNAGAAAAGADYSNRNQSGAHSNAGAAAAGADYSNRNQNPYSNAGAAAAGAGYANRNQSPYSNAGAAAVGAGYANRNQSPYSNAGAAAVGAGYANRNQYDQYHPGMTNGYWNGNYGAMGMGSSAGVGAWGVGSPMYGYGYSGYSNPYATGMAAPVAGQPVGQPQPADGAASAPAPDYTQPLNTAAAAPQPTVTDQATALFDQAREAFKSNDYATALQRDQQAIGQMPNDSTMHEFLALVFFAQGKYDQAAGPLYAVLSVGPGWDWTTLIGNYSDANLYTEQVRNLEAFVKADRTSAPARFLLAYHYITQGHSDSAAVQLKEVVALQPNDTLSAQLLSKLQPASAGSAAPSQAQPVDVGKLTGDWNASAPQNAKVTLSIKDDGGFTWTIAAPGKPPTSISGKSTLADGTLTLSADQKSQMGALTGQVARLDDTHFNFRATGAPANDPGLAFAR</sequence>
<feature type="compositionally biased region" description="Low complexity" evidence="1">
    <location>
        <begin position="84"/>
        <end position="104"/>
    </location>
</feature>
<dbReference type="KEGG" id="pbor:BSF38_02953"/>
<dbReference type="SUPFAM" id="SSF48452">
    <property type="entry name" value="TPR-like"/>
    <property type="match status" value="1"/>
</dbReference>
<dbReference type="InterPro" id="IPR011990">
    <property type="entry name" value="TPR-like_helical_dom_sf"/>
</dbReference>
<dbReference type="Gene3D" id="1.25.40.10">
    <property type="entry name" value="Tetratricopeptide repeat domain"/>
    <property type="match status" value="1"/>
</dbReference>
<evidence type="ECO:0000256" key="2">
    <source>
        <dbReference type="SAM" id="SignalP"/>
    </source>
</evidence>